<protein>
    <submittedName>
        <fullName evidence="1">Uncharacterized protein</fullName>
    </submittedName>
</protein>
<organism evidence="1">
    <name type="scientific">Cacopsylla melanoneura</name>
    <dbReference type="NCBI Taxonomy" id="428564"/>
    <lineage>
        <taxon>Eukaryota</taxon>
        <taxon>Metazoa</taxon>
        <taxon>Ecdysozoa</taxon>
        <taxon>Arthropoda</taxon>
        <taxon>Hexapoda</taxon>
        <taxon>Insecta</taxon>
        <taxon>Pterygota</taxon>
        <taxon>Neoptera</taxon>
        <taxon>Paraneoptera</taxon>
        <taxon>Hemiptera</taxon>
        <taxon>Sternorrhyncha</taxon>
        <taxon>Psylloidea</taxon>
        <taxon>Psyllidae</taxon>
        <taxon>Psyllinae</taxon>
        <taxon>Cacopsylla</taxon>
    </lineage>
</organism>
<dbReference type="AlphaFoldDB" id="A0A8D8PMY1"/>
<accession>A0A8D8PMY1</accession>
<proteinExistence type="predicted"/>
<dbReference type="EMBL" id="HBUF01009241">
    <property type="protein sequence ID" value="CAG6607791.1"/>
    <property type="molecule type" value="Transcribed_RNA"/>
</dbReference>
<name>A0A8D8PMY1_9HEMI</name>
<sequence length="133" mass="15574">MAEFFYYTKRLCLIICSVKAKKHKEVEPRKSPLTKLSCTSFQKIETPCSKKKYVFFRIANGSRVFRDGSFFFQHPVYCQSAFHQKLISLIKVITLQIEIKSSTNKNNFSKISNIASANPKFSHKKKNYFKPYK</sequence>
<evidence type="ECO:0000313" key="1">
    <source>
        <dbReference type="EMBL" id="CAG6607791.1"/>
    </source>
</evidence>
<reference evidence="1" key="1">
    <citation type="submission" date="2021-05" db="EMBL/GenBank/DDBJ databases">
        <authorList>
            <person name="Alioto T."/>
            <person name="Alioto T."/>
            <person name="Gomez Garrido J."/>
        </authorList>
    </citation>
    <scope>NUCLEOTIDE SEQUENCE</scope>
</reference>